<dbReference type="InterPro" id="IPR015890">
    <property type="entry name" value="Chorismate_C"/>
</dbReference>
<dbReference type="OrthoDB" id="9803598at2"/>
<sequence>MSFFALLDDAVSGQAKYYQNYQQSSFLSAHELDALDAVLQQGWQNGWFALLCADYAFGLPLMSLPAEKSGFLAVHWFARCGATDPETWLDRHSDGLFCGISTPLNNVAEADYLHTVAEIHEAIRRGDTYQINYTTRLHFDTYGNPVDLYRRLRQPVPYAALCHLPDSDGLDTWTLCFSPELFLKIGSNGLITTEPMKGTAPILNDGLDSQRAAGLHNDPKNRAENIMIVDLLRNDLGKIAQTGSVRVPEPFKVSQFGSVWQMTSAIEAQARPHTRAADIFRAAFPCGSITGAPKRMSMHIIDRLETTPRGLYTGSIGFLNPCESGLGFEGVFNVVIRTLALRPSENDQFAADFHAEYGVGSGIVIDSQAGAEWAECGWKARFLTDFRPDFGIFETLRIEQNQCALLARHLGRLNAAAYALNLPLPADAAAQIRDYLTQIPSEPQRLKITLLPDNGGKLTLTHSPLPELNSRQAAIISDETLPVRDIVRRFKTTRREHFDDAWQTAVRHGAFDSLLFNSDGLLLEGGRSNVFVKINGTWHTPALDLDILNGVMRQEILDNPPRYLHADQVCESHITRAMLQRAETICLSNALRGVFEVDLI</sequence>
<dbReference type="Gene3D" id="3.60.120.10">
    <property type="entry name" value="Anthranilate synthase"/>
    <property type="match status" value="1"/>
</dbReference>
<dbReference type="InterPro" id="IPR001544">
    <property type="entry name" value="Aminotrans_IV"/>
</dbReference>
<evidence type="ECO:0000313" key="3">
    <source>
        <dbReference type="Proteomes" id="UP000241868"/>
    </source>
</evidence>
<dbReference type="PRINTS" id="PR00095">
    <property type="entry name" value="ANTSNTHASEI"/>
</dbReference>
<dbReference type="InterPro" id="IPR036038">
    <property type="entry name" value="Aminotransferase-like"/>
</dbReference>
<dbReference type="Gene3D" id="3.20.10.10">
    <property type="entry name" value="D-amino Acid Aminotransferase, subunit A, domain 2"/>
    <property type="match status" value="1"/>
</dbReference>
<accession>A0A2P7TXS3</accession>
<keyword evidence="2" id="KW-0456">Lyase</keyword>
<dbReference type="SUPFAM" id="SSF56752">
    <property type="entry name" value="D-aminoacid aminotransferase-like PLP-dependent enzymes"/>
    <property type="match status" value="1"/>
</dbReference>
<dbReference type="GO" id="GO:0016829">
    <property type="term" value="F:lyase activity"/>
    <property type="evidence" value="ECO:0007669"/>
    <property type="project" value="UniProtKB-KW"/>
</dbReference>
<name>A0A2P7TXS3_9NEIS</name>
<dbReference type="InterPro" id="IPR005801">
    <property type="entry name" value="ADC_synthase"/>
</dbReference>
<comment type="caution">
    <text evidence="2">The sequence shown here is derived from an EMBL/GenBank/DDBJ whole genome shotgun (WGS) entry which is preliminary data.</text>
</comment>
<feature type="domain" description="Chorismate-utilising enzyme C-terminal" evidence="1">
    <location>
        <begin position="109"/>
        <end position="377"/>
    </location>
</feature>
<gene>
    <name evidence="2" type="ORF">C7N83_11665</name>
</gene>
<dbReference type="GO" id="GO:0000162">
    <property type="term" value="P:L-tryptophan biosynthetic process"/>
    <property type="evidence" value="ECO:0007669"/>
    <property type="project" value="TreeGrafter"/>
</dbReference>
<dbReference type="GO" id="GO:0046820">
    <property type="term" value="F:4-amino-4-deoxychorismate synthase activity"/>
    <property type="evidence" value="ECO:0007669"/>
    <property type="project" value="TreeGrafter"/>
</dbReference>
<dbReference type="PANTHER" id="PTHR11236:SF50">
    <property type="entry name" value="AMINODEOXYCHORISMATE SYNTHASE COMPONENT 1"/>
    <property type="match status" value="1"/>
</dbReference>
<dbReference type="InterPro" id="IPR043132">
    <property type="entry name" value="BCAT-like_C"/>
</dbReference>
<organism evidence="2 3">
    <name type="scientific">Neisseria iguanae</name>
    <dbReference type="NCBI Taxonomy" id="90242"/>
    <lineage>
        <taxon>Bacteria</taxon>
        <taxon>Pseudomonadati</taxon>
        <taxon>Pseudomonadota</taxon>
        <taxon>Betaproteobacteria</taxon>
        <taxon>Neisseriales</taxon>
        <taxon>Neisseriaceae</taxon>
        <taxon>Neisseria</taxon>
    </lineage>
</organism>
<dbReference type="AlphaFoldDB" id="A0A2P7TXS3"/>
<dbReference type="Proteomes" id="UP000241868">
    <property type="component" value="Unassembled WGS sequence"/>
</dbReference>
<proteinExistence type="predicted"/>
<dbReference type="Pfam" id="PF01063">
    <property type="entry name" value="Aminotran_4"/>
    <property type="match status" value="1"/>
</dbReference>
<dbReference type="EMBL" id="PXYY01000098">
    <property type="protein sequence ID" value="PSJ79529.1"/>
    <property type="molecule type" value="Genomic_DNA"/>
</dbReference>
<reference evidence="2 3" key="1">
    <citation type="submission" date="2018-03" db="EMBL/GenBank/DDBJ databases">
        <title>Neisseria weixii sp. nov., isolated from the intestinal contents of Tibetan Plateau pika (Ochotona curzoniae) in Yushu, Qinghai Province, China.</title>
        <authorList>
            <person name="Gui Z."/>
        </authorList>
    </citation>
    <scope>NUCLEOTIDE SEQUENCE [LARGE SCALE GENOMIC DNA]</scope>
    <source>
        <strain evidence="2 3">ATCC 51483</strain>
    </source>
</reference>
<protein>
    <submittedName>
        <fullName evidence="2">Bifunctional aminodeoxychorismate synthase component I/aminodeoxychorismate lyase</fullName>
    </submittedName>
</protein>
<dbReference type="PANTHER" id="PTHR11236">
    <property type="entry name" value="AMINOBENZOATE/ANTHRANILATE SYNTHASE"/>
    <property type="match status" value="1"/>
</dbReference>
<dbReference type="Pfam" id="PF00425">
    <property type="entry name" value="Chorismate_bind"/>
    <property type="match status" value="1"/>
</dbReference>
<dbReference type="RefSeq" id="WP_106742841.1">
    <property type="nucleotide sequence ID" value="NZ_PXYY01000098.1"/>
</dbReference>
<keyword evidence="3" id="KW-1185">Reference proteome</keyword>
<dbReference type="SUPFAM" id="SSF56322">
    <property type="entry name" value="ADC synthase"/>
    <property type="match status" value="1"/>
</dbReference>
<dbReference type="InterPro" id="IPR043131">
    <property type="entry name" value="BCAT-like_N"/>
</dbReference>
<evidence type="ECO:0000313" key="2">
    <source>
        <dbReference type="EMBL" id="PSJ79529.1"/>
    </source>
</evidence>
<dbReference type="Gene3D" id="3.30.470.10">
    <property type="match status" value="1"/>
</dbReference>
<dbReference type="InterPro" id="IPR019999">
    <property type="entry name" value="Anth_synth_I-like"/>
</dbReference>
<evidence type="ECO:0000259" key="1">
    <source>
        <dbReference type="Pfam" id="PF00425"/>
    </source>
</evidence>